<dbReference type="EMBL" id="CP041969">
    <property type="protein sequence ID" value="QMV40271.1"/>
    <property type="molecule type" value="Genomic_DNA"/>
</dbReference>
<dbReference type="AlphaFoldDB" id="A0A7G5BTI7"/>
<accession>A0A7G5BTI7</accession>
<feature type="transmembrane region" description="Helical" evidence="1">
    <location>
        <begin position="49"/>
        <end position="69"/>
    </location>
</feature>
<gene>
    <name evidence="2" type="ORF">FPL14_02945</name>
</gene>
<evidence type="ECO:0000313" key="2">
    <source>
        <dbReference type="EMBL" id="QMV40271.1"/>
    </source>
</evidence>
<feature type="transmembrane region" description="Helical" evidence="1">
    <location>
        <begin position="81"/>
        <end position="99"/>
    </location>
</feature>
<name>A0A7G5BTI7_9BACL</name>
<keyword evidence="1" id="KW-1133">Transmembrane helix</keyword>
<evidence type="ECO:0000256" key="1">
    <source>
        <dbReference type="SAM" id="Phobius"/>
    </source>
</evidence>
<proteinExistence type="predicted"/>
<dbReference type="Pfam" id="PF13160">
    <property type="entry name" value="DUF3995"/>
    <property type="match status" value="1"/>
</dbReference>
<dbReference type="RefSeq" id="WP_182301625.1">
    <property type="nucleotide sequence ID" value="NZ_CP041969.1"/>
</dbReference>
<keyword evidence="3" id="KW-1185">Reference proteome</keyword>
<feature type="transmembrane region" description="Helical" evidence="1">
    <location>
        <begin position="122"/>
        <end position="138"/>
    </location>
</feature>
<dbReference type="KEGG" id="cchl:FPL14_02945"/>
<organism evidence="2 3">
    <name type="scientific">Cohnella cholangitidis</name>
    <dbReference type="NCBI Taxonomy" id="2598458"/>
    <lineage>
        <taxon>Bacteria</taxon>
        <taxon>Bacillati</taxon>
        <taxon>Bacillota</taxon>
        <taxon>Bacilli</taxon>
        <taxon>Bacillales</taxon>
        <taxon>Paenibacillaceae</taxon>
        <taxon>Cohnella</taxon>
    </lineage>
</organism>
<dbReference type="InterPro" id="IPR025058">
    <property type="entry name" value="DUF3995"/>
</dbReference>
<keyword evidence="1" id="KW-0812">Transmembrane</keyword>
<protein>
    <submittedName>
        <fullName evidence="2">DUF3995 domain-containing protein</fullName>
    </submittedName>
</protein>
<sequence length="139" mass="14969">MMGAIVLLTFAILLLISGLHFYWAFGGKWGGQAVIPSKIGGGALFRPRTAETVGVAVIMLAVGLMLLAQSELINIEVPNQVTRWGCLFCGFVFLIRAVGDFKYMGFAKKIKGTPFAANDTRFYSPLCVYLAAVFAAVAL</sequence>
<reference evidence="2 3" key="1">
    <citation type="submission" date="2019-07" db="EMBL/GenBank/DDBJ databases">
        <authorList>
            <person name="Kim J.K."/>
            <person name="Cheong H.-M."/>
            <person name="Choi Y."/>
            <person name="Hwang K.J."/>
            <person name="Lee S."/>
            <person name="Choi C."/>
        </authorList>
    </citation>
    <scope>NUCLEOTIDE SEQUENCE [LARGE SCALE GENOMIC DNA]</scope>
    <source>
        <strain evidence="2 3">KS 22</strain>
    </source>
</reference>
<keyword evidence="1" id="KW-0472">Membrane</keyword>
<dbReference type="Proteomes" id="UP000515679">
    <property type="component" value="Chromosome"/>
</dbReference>
<evidence type="ECO:0000313" key="3">
    <source>
        <dbReference type="Proteomes" id="UP000515679"/>
    </source>
</evidence>